<feature type="compositionally biased region" description="Basic and acidic residues" evidence="8">
    <location>
        <begin position="833"/>
        <end position="852"/>
    </location>
</feature>
<feature type="region of interest" description="Disordered" evidence="8">
    <location>
        <begin position="350"/>
        <end position="405"/>
    </location>
</feature>
<reference evidence="11" key="1">
    <citation type="submission" date="2021-10" db="EMBL/GenBank/DDBJ databases">
        <title>Tropical sea cucumber genome reveals ecological adaptation and Cuvierian tubules defense mechanism.</title>
        <authorList>
            <person name="Chen T."/>
        </authorList>
    </citation>
    <scope>NUCLEOTIDE SEQUENCE</scope>
    <source>
        <strain evidence="11">Nanhai2018</strain>
        <tissue evidence="11">Muscle</tissue>
    </source>
</reference>
<evidence type="ECO:0000313" key="11">
    <source>
        <dbReference type="EMBL" id="KAJ8038621.1"/>
    </source>
</evidence>
<evidence type="ECO:0000256" key="4">
    <source>
        <dbReference type="ARBA" id="ARBA00022833"/>
    </source>
</evidence>
<dbReference type="GO" id="GO:0008270">
    <property type="term" value="F:zinc ion binding"/>
    <property type="evidence" value="ECO:0007669"/>
    <property type="project" value="UniProtKB-KW"/>
</dbReference>
<feature type="region of interest" description="Disordered" evidence="8">
    <location>
        <begin position="1"/>
        <end position="102"/>
    </location>
</feature>
<feature type="region of interest" description="Disordered" evidence="8">
    <location>
        <begin position="686"/>
        <end position="762"/>
    </location>
</feature>
<feature type="region of interest" description="Disordered" evidence="8">
    <location>
        <begin position="1122"/>
        <end position="1197"/>
    </location>
</feature>
<feature type="compositionally biased region" description="Polar residues" evidence="8">
    <location>
        <begin position="248"/>
        <end position="269"/>
    </location>
</feature>
<organism evidence="11 12">
    <name type="scientific">Holothuria leucospilota</name>
    <name type="common">Black long sea cucumber</name>
    <name type="synonym">Mertensiothuria leucospilota</name>
    <dbReference type="NCBI Taxonomy" id="206669"/>
    <lineage>
        <taxon>Eukaryota</taxon>
        <taxon>Metazoa</taxon>
        <taxon>Echinodermata</taxon>
        <taxon>Eleutherozoa</taxon>
        <taxon>Echinozoa</taxon>
        <taxon>Holothuroidea</taxon>
        <taxon>Aspidochirotacea</taxon>
        <taxon>Aspidochirotida</taxon>
        <taxon>Holothuriidae</taxon>
        <taxon>Holothuria</taxon>
    </lineage>
</organism>
<name>A0A9Q1C4N5_HOLLE</name>
<feature type="compositionally biased region" description="Low complexity" evidence="8">
    <location>
        <begin position="284"/>
        <end position="295"/>
    </location>
</feature>
<feature type="compositionally biased region" description="Basic and acidic residues" evidence="8">
    <location>
        <begin position="51"/>
        <end position="65"/>
    </location>
</feature>
<feature type="compositionally biased region" description="Polar residues" evidence="8">
    <location>
        <begin position="350"/>
        <end position="360"/>
    </location>
</feature>
<dbReference type="EMBL" id="JAIZAY010000007">
    <property type="protein sequence ID" value="KAJ8038621.1"/>
    <property type="molecule type" value="Genomic_DNA"/>
</dbReference>
<feature type="compositionally biased region" description="Polar residues" evidence="8">
    <location>
        <begin position="156"/>
        <end position="185"/>
    </location>
</feature>
<keyword evidence="2" id="KW-0479">Metal-binding</keyword>
<keyword evidence="7" id="KW-0175">Coiled coil</keyword>
<dbReference type="SMART" id="SM00451">
    <property type="entry name" value="ZnF_U1"/>
    <property type="match status" value="3"/>
</dbReference>
<feature type="compositionally biased region" description="Polar residues" evidence="8">
    <location>
        <begin position="132"/>
        <end position="147"/>
    </location>
</feature>
<feature type="compositionally biased region" description="Basic and acidic residues" evidence="8">
    <location>
        <begin position="714"/>
        <end position="744"/>
    </location>
</feature>
<feature type="domain" description="C2H2-type" evidence="9">
    <location>
        <begin position="560"/>
        <end position="589"/>
    </location>
</feature>
<evidence type="ECO:0000259" key="10">
    <source>
        <dbReference type="PROSITE" id="PS50171"/>
    </source>
</evidence>
<feature type="domain" description="Matrin-type" evidence="10">
    <location>
        <begin position="631"/>
        <end position="662"/>
    </location>
</feature>
<keyword evidence="3 6" id="KW-0863">Zinc-finger</keyword>
<feature type="compositionally biased region" description="Basic and acidic residues" evidence="8">
    <location>
        <begin position="859"/>
        <end position="913"/>
    </location>
</feature>
<dbReference type="InterPro" id="IPR052671">
    <property type="entry name" value="Acrosomal_SP-10-like"/>
</dbReference>
<feature type="compositionally biased region" description="Basic residues" evidence="8">
    <location>
        <begin position="1541"/>
        <end position="1563"/>
    </location>
</feature>
<keyword evidence="4" id="KW-0862">Zinc</keyword>
<sequence>MAFNRHFQDVTSNSTRSGRFEPYGRNNPGRPSTNLQDRLLGHAGPSAQFNARDKRPSPMDAKDRITSTLKSLGIYKGETEDSSFNYRNPNKKGNEGQNPSLDLPLWDISILKQSKGGRNSTRWHPPEESSYDPHSSTQQPSSFSGPNQMDHVVNPGANQPGHQLQSEHASQYDQGGNQYPTNFGSHNYGPSHAQNQAVPNYSAQSQQQGPGSSQDIPYNGPTHLPHYGNSGEGDAQRTNSEAKGMWGPTQSFTPQSQAHVSMSSEGNTQAWPGQINQIVQPTFNQSGSQNQGNQQPLFPVISQPFGNSGSNPVNFKSSGGGLFDIAKRATYNKSMNSNLKPLVEVTISNPAAMNKNQSQNVRRDPPKQAPGGNVTRGESVKSGGKRKADAQESLNSNKVYTDYNNPKSPEQVALKKFRKEEIVILPAKNASQRFKDDPEKMQLVEKIAQGSQGHQMELFRLIGIKENFALKFLIPWKCYVCGAPCKTWVDYLSHCTGKNHRNTVHSLGTDKGSVARKELKEILLNLPLIPDALCKSLASSEGTRYEGEPDENQEQESKIHACKACGKFYLKVDGLKRHKETEEHKERVEFLEERFGESWHQFQWYNQASQSAGQNTEEPVGVAFIVPISGFFCKLCSQFYNSEVKAKDVHCRQKNHIQKVKEWDRTSKGSMAALPVDLVEIAEAVRQNDKASSPSASKEPSQKPSRSRSRSKSRHDSRASSRTRDKDRDKSSSRRSASKTDKNGVDSQKSKHSSSSEVKIPGLDLGTLSEDVVVVSDYSDVSEEENFSSDKSGKNETYKRTYKEKGKYSDGGKKRSKVGDSLEEGELSVSEVRQLEKDQEKERIVKEWESRERARHWKQMVEREEDERKEQRKKERDQRRQRDYLESGHKDKGRQDRDKERREKEEKERKEKELKEKFEKQWLEKEKQEKEALEKERREKEQLQKEKERLQKEKEQLEKEREEKERQENERLERERLELEERERVANERLEKKRLEQEQREKERQVKEQMEKERLEKEAKEKERLEAERKEKEKKEQERMEKIRLEQERQIREERRRLQHAKEQLERTRRLQEQREKEFKENQMRERSLLEKRIWEQQMREKELLEQQLRQQQLIEQQQLELAREGKRMSEKERQKMERELEEQHLRKRELKERELQEQQEQEFRRLQESQQKEQESRHREMREREQKETELREEEQRQIDEQWRALRAREMRAEELHRANLQEQEIRDRQIREQGLIEWQRREEAMRQDGVPEREIMIRREMFDRELNEMAMRDAEIRAQQLGEVLHDPRGEVDLREKVIQQQQMRERRERVLQELRERAHQELERKEMEMRREGFPIAEIEEVIITERQVMEGQILEELRLRGLTGPEFENEERRPQETGEDLLPSHDRRRDRSHSRGDREHSREREKDFREDDYRLHRSRERDEGDERRKRQEFSRPRSEEDERHRFGARDRQEVAMSEEEMLRRQRHEEPGMSMGDLVVHERGGFRNVQIVDKEARLSPHPVEFSRERDRRTSRETGPHEGDEVRRDVTGGRDMRATRGRRGRQINNRGRGRGRRGRGR</sequence>
<feature type="region of interest" description="Disordered" evidence="8">
    <location>
        <begin position="929"/>
        <end position="972"/>
    </location>
</feature>
<comment type="caution">
    <text evidence="11">The sequence shown here is derived from an EMBL/GenBank/DDBJ whole genome shotgun (WGS) entry which is preliminary data.</text>
</comment>
<keyword evidence="12" id="KW-1185">Reference proteome</keyword>
<feature type="compositionally biased region" description="Basic and acidic residues" evidence="8">
    <location>
        <begin position="1496"/>
        <end position="1540"/>
    </location>
</feature>
<feature type="compositionally biased region" description="Basic and acidic residues" evidence="8">
    <location>
        <begin position="1464"/>
        <end position="1474"/>
    </location>
</feature>
<protein>
    <submittedName>
        <fullName evidence="11">Uncharacterized protein</fullName>
    </submittedName>
</protein>
<keyword evidence="5" id="KW-0539">Nucleus</keyword>
<dbReference type="InterPro" id="IPR000690">
    <property type="entry name" value="Matrin/U1-C_Znf_C2H2"/>
</dbReference>
<evidence type="ECO:0000256" key="7">
    <source>
        <dbReference type="SAM" id="Coils"/>
    </source>
</evidence>
<evidence type="ECO:0000256" key="1">
    <source>
        <dbReference type="ARBA" id="ARBA00004123"/>
    </source>
</evidence>
<feature type="compositionally biased region" description="Polar residues" evidence="8">
    <location>
        <begin position="392"/>
        <end position="405"/>
    </location>
</feature>
<feature type="region of interest" description="Disordered" evidence="8">
    <location>
        <begin position="1496"/>
        <end position="1563"/>
    </location>
</feature>
<feature type="compositionally biased region" description="Basic and acidic residues" evidence="8">
    <location>
        <begin position="1374"/>
        <end position="1457"/>
    </location>
</feature>
<dbReference type="InterPro" id="IPR003604">
    <property type="entry name" value="Matrin/U1-like-C_Znf_C2H2"/>
</dbReference>
<comment type="subcellular location">
    <subcellularLocation>
        <location evidence="1">Nucleus</location>
    </subcellularLocation>
</comment>
<dbReference type="GO" id="GO:0005634">
    <property type="term" value="C:nucleus"/>
    <property type="evidence" value="ECO:0007669"/>
    <property type="project" value="UniProtKB-SubCell"/>
</dbReference>
<evidence type="ECO:0000256" key="2">
    <source>
        <dbReference type="ARBA" id="ARBA00022723"/>
    </source>
</evidence>
<dbReference type="OrthoDB" id="10072641at2759"/>
<dbReference type="PROSITE" id="PS00028">
    <property type="entry name" value="ZINC_FINGER_C2H2_1"/>
    <property type="match status" value="1"/>
</dbReference>
<feature type="region of interest" description="Disordered" evidence="8">
    <location>
        <begin position="1062"/>
        <end position="1085"/>
    </location>
</feature>
<evidence type="ECO:0000313" key="12">
    <source>
        <dbReference type="Proteomes" id="UP001152320"/>
    </source>
</evidence>
<dbReference type="SUPFAM" id="SSF57667">
    <property type="entry name" value="beta-beta-alpha zinc fingers"/>
    <property type="match status" value="1"/>
</dbReference>
<evidence type="ECO:0000256" key="6">
    <source>
        <dbReference type="PROSITE-ProRule" id="PRU00042"/>
    </source>
</evidence>
<feature type="compositionally biased region" description="Low complexity" evidence="8">
    <location>
        <begin position="690"/>
        <end position="704"/>
    </location>
</feature>
<feature type="region of interest" description="Disordered" evidence="8">
    <location>
        <begin position="283"/>
        <end position="313"/>
    </location>
</feature>
<feature type="coiled-coil region" evidence="7">
    <location>
        <begin position="1300"/>
        <end position="1334"/>
    </location>
</feature>
<dbReference type="SMART" id="SM00355">
    <property type="entry name" value="ZnF_C2H2"/>
    <property type="match status" value="2"/>
</dbReference>
<dbReference type="Proteomes" id="UP001152320">
    <property type="component" value="Chromosome 7"/>
</dbReference>
<evidence type="ECO:0000256" key="5">
    <source>
        <dbReference type="ARBA" id="ARBA00023242"/>
    </source>
</evidence>
<dbReference type="PANTHER" id="PTHR17571:SF34">
    <property type="entry name" value="ACROSOMAL PROTEIN SP-10"/>
    <property type="match status" value="1"/>
</dbReference>
<gene>
    <name evidence="11" type="ORF">HOLleu_16087</name>
</gene>
<feature type="region of interest" description="Disordered" evidence="8">
    <location>
        <begin position="1369"/>
        <end position="1478"/>
    </location>
</feature>
<evidence type="ECO:0000259" key="9">
    <source>
        <dbReference type="PROSITE" id="PS50157"/>
    </source>
</evidence>
<dbReference type="PROSITE" id="PS50171">
    <property type="entry name" value="ZF_MATRIN"/>
    <property type="match status" value="1"/>
</dbReference>
<feature type="region of interest" description="Disordered" evidence="8">
    <location>
        <begin position="115"/>
        <end position="269"/>
    </location>
</feature>
<dbReference type="GO" id="GO:0003676">
    <property type="term" value="F:nucleic acid binding"/>
    <property type="evidence" value="ECO:0007669"/>
    <property type="project" value="InterPro"/>
</dbReference>
<evidence type="ECO:0000256" key="8">
    <source>
        <dbReference type="SAM" id="MobiDB-lite"/>
    </source>
</evidence>
<feature type="compositionally biased region" description="Low complexity" evidence="8">
    <location>
        <begin position="202"/>
        <end position="214"/>
    </location>
</feature>
<dbReference type="InterPro" id="IPR013087">
    <property type="entry name" value="Znf_C2H2_type"/>
</dbReference>
<proteinExistence type="predicted"/>
<dbReference type="InterPro" id="IPR036236">
    <property type="entry name" value="Znf_C2H2_sf"/>
</dbReference>
<accession>A0A9Q1C4N5</accession>
<evidence type="ECO:0000256" key="3">
    <source>
        <dbReference type="ARBA" id="ARBA00022771"/>
    </source>
</evidence>
<feature type="region of interest" description="Disordered" evidence="8">
    <location>
        <begin position="996"/>
        <end position="1042"/>
    </location>
</feature>
<dbReference type="PROSITE" id="PS50157">
    <property type="entry name" value="ZINC_FINGER_C2H2_2"/>
    <property type="match status" value="1"/>
</dbReference>
<dbReference type="PANTHER" id="PTHR17571">
    <property type="entry name" value="URINARY PROTEIN RUP /ACROSOMAL PROTEIN SP-10"/>
    <property type="match status" value="1"/>
</dbReference>
<feature type="compositionally biased region" description="Basic and acidic residues" evidence="8">
    <location>
        <begin position="791"/>
        <end position="820"/>
    </location>
</feature>
<feature type="compositionally biased region" description="Polar residues" evidence="8">
    <location>
        <begin position="304"/>
        <end position="313"/>
    </location>
</feature>
<feature type="region of interest" description="Disordered" evidence="8">
    <location>
        <begin position="779"/>
        <end position="913"/>
    </location>
</feature>
<feature type="compositionally biased region" description="Polar residues" evidence="8">
    <location>
        <begin position="192"/>
        <end position="201"/>
    </location>
</feature>